<sequence>MILTISQEYASGAPEIGEHLAKKLGIRLYDKEGLREEAEKSGLYEDMKMFLTEEYYDSLLYAIAENYSCTQIGEIPFSQMKKIAGRQPCIILGMGANYILRDRTDLVSVFLHSDKEKRIQKVMEMCDLNASRAEKLIDKEDKRKEKFYQYYMKGNWKSADEYHLTLDTGRLGIEQTLNFISYYIQSMQSHI</sequence>
<dbReference type="SUPFAM" id="SSF52540">
    <property type="entry name" value="P-loop containing nucleoside triphosphate hydrolases"/>
    <property type="match status" value="1"/>
</dbReference>
<gene>
    <name evidence="1" type="ORF">NQ502_11175</name>
</gene>
<dbReference type="InterPro" id="IPR027417">
    <property type="entry name" value="P-loop_NTPase"/>
</dbReference>
<reference evidence="1" key="1">
    <citation type="journal article" date="2022" name="Cell">
        <title>Design, construction, and in vivo augmentation of a complex gut microbiome.</title>
        <authorList>
            <person name="Cheng A.G."/>
            <person name="Ho P.Y."/>
            <person name="Aranda-Diaz A."/>
            <person name="Jain S."/>
            <person name="Yu F.B."/>
            <person name="Meng X."/>
            <person name="Wang M."/>
            <person name="Iakiviak M."/>
            <person name="Nagashima K."/>
            <person name="Zhao A."/>
            <person name="Murugkar P."/>
            <person name="Patil A."/>
            <person name="Atabakhsh K."/>
            <person name="Weakley A."/>
            <person name="Yan J."/>
            <person name="Brumbaugh A.R."/>
            <person name="Higginbottom S."/>
            <person name="Dimas A."/>
            <person name="Shiver A.L."/>
            <person name="Deutschbauer A."/>
            <person name="Neff N."/>
            <person name="Sonnenburg J.L."/>
            <person name="Huang K.C."/>
            <person name="Fischbach M.A."/>
        </authorList>
    </citation>
    <scope>NUCLEOTIDE SEQUENCE</scope>
    <source>
        <strain evidence="1">DSM 19829</strain>
    </source>
</reference>
<dbReference type="Proteomes" id="UP001060164">
    <property type="component" value="Chromosome"/>
</dbReference>
<evidence type="ECO:0000313" key="2">
    <source>
        <dbReference type="Proteomes" id="UP001060164"/>
    </source>
</evidence>
<name>A0ABY5VBP1_9FIRM</name>
<keyword evidence="2" id="KW-1185">Reference proteome</keyword>
<dbReference type="Pfam" id="PF13189">
    <property type="entry name" value="Cytidylate_kin2"/>
    <property type="match status" value="1"/>
</dbReference>
<accession>A0ABY5VBP1</accession>
<organism evidence="1 2">
    <name type="scientific">Ruminococcus gauvreauii</name>
    <dbReference type="NCBI Taxonomy" id="438033"/>
    <lineage>
        <taxon>Bacteria</taxon>
        <taxon>Bacillati</taxon>
        <taxon>Bacillota</taxon>
        <taxon>Clostridia</taxon>
        <taxon>Eubacteriales</taxon>
        <taxon>Oscillospiraceae</taxon>
        <taxon>Ruminococcus</taxon>
    </lineage>
</organism>
<dbReference type="EMBL" id="CP102290">
    <property type="protein sequence ID" value="UWP57959.1"/>
    <property type="molecule type" value="Genomic_DNA"/>
</dbReference>
<proteinExistence type="predicted"/>
<dbReference type="RefSeq" id="WP_028528455.1">
    <property type="nucleotide sequence ID" value="NZ_CABLBR010000011.1"/>
</dbReference>
<evidence type="ECO:0000313" key="1">
    <source>
        <dbReference type="EMBL" id="UWP57959.1"/>
    </source>
</evidence>
<protein>
    <submittedName>
        <fullName evidence="1">Cytidylate kinase-like family protein</fullName>
    </submittedName>
</protein>
<dbReference type="Gene3D" id="3.40.50.300">
    <property type="entry name" value="P-loop containing nucleotide triphosphate hydrolases"/>
    <property type="match status" value="1"/>
</dbReference>